<comment type="caution">
    <text evidence="1">The sequence shown here is derived from an EMBL/GenBank/DDBJ whole genome shotgun (WGS) entry which is preliminary data.</text>
</comment>
<accession>A0ACC0WHV6</accession>
<organism evidence="1 2">
    <name type="scientific">Peronosclerospora sorghi</name>
    <dbReference type="NCBI Taxonomy" id="230839"/>
    <lineage>
        <taxon>Eukaryota</taxon>
        <taxon>Sar</taxon>
        <taxon>Stramenopiles</taxon>
        <taxon>Oomycota</taxon>
        <taxon>Peronosporomycetes</taxon>
        <taxon>Peronosporales</taxon>
        <taxon>Peronosporaceae</taxon>
        <taxon>Peronosclerospora</taxon>
    </lineage>
</organism>
<proteinExistence type="predicted"/>
<evidence type="ECO:0000313" key="1">
    <source>
        <dbReference type="EMBL" id="KAI9917982.1"/>
    </source>
</evidence>
<name>A0ACC0WHV6_9STRA</name>
<protein>
    <submittedName>
        <fullName evidence="1">Uncharacterized protein</fullName>
    </submittedName>
</protein>
<gene>
    <name evidence="1" type="ORF">PsorP6_012511</name>
</gene>
<evidence type="ECO:0000313" key="2">
    <source>
        <dbReference type="Proteomes" id="UP001163321"/>
    </source>
</evidence>
<keyword evidence="2" id="KW-1185">Reference proteome</keyword>
<reference evidence="1 2" key="1">
    <citation type="journal article" date="2022" name="bioRxiv">
        <title>The genome of the oomycete Peronosclerospora sorghi, a cosmopolitan pathogen of maize and sorghum, is inflated with dispersed pseudogenes.</title>
        <authorList>
            <person name="Fletcher K."/>
            <person name="Martin F."/>
            <person name="Isakeit T."/>
            <person name="Cavanaugh K."/>
            <person name="Magill C."/>
            <person name="Michelmore R."/>
        </authorList>
    </citation>
    <scope>NUCLEOTIDE SEQUENCE [LARGE SCALE GENOMIC DNA]</scope>
    <source>
        <strain evidence="1">P6</strain>
    </source>
</reference>
<dbReference type="EMBL" id="CM047592">
    <property type="protein sequence ID" value="KAI9917982.1"/>
    <property type="molecule type" value="Genomic_DNA"/>
</dbReference>
<dbReference type="Proteomes" id="UP001163321">
    <property type="component" value="Chromosome 13"/>
</dbReference>
<sequence>MTDQSRSKVAPRRSQSSITGLLRHSRALHDMMEMMEHQDEIARLSSEKSRVCSPRRRECQIQDGNQADTMATRRAKPLTFRKTKRELEREQQQAQRREKRKIDTDA</sequence>